<gene>
    <name evidence="1" type="ORF">L915_20918</name>
    <name evidence="2" type="ORF">L916_20801</name>
</gene>
<evidence type="ECO:0000313" key="2">
    <source>
        <dbReference type="EMBL" id="ETL25331.1"/>
    </source>
</evidence>
<proteinExistence type="predicted"/>
<accession>W2FM81</accession>
<reference evidence="2" key="2">
    <citation type="submission" date="2013-11" db="EMBL/GenBank/DDBJ databases">
        <title>The Genome Sequence of Phytophthora parasitica CJ05E6.</title>
        <authorList>
            <consortium name="The Broad Institute Genomics Platform"/>
            <person name="Russ C."/>
            <person name="Tyler B."/>
            <person name="Panabieres F."/>
            <person name="Shan W."/>
            <person name="Tripathy S."/>
            <person name="Grunwald N."/>
            <person name="Machado M."/>
            <person name="Johnson C.S."/>
            <person name="Arredondo F."/>
            <person name="Hong C."/>
            <person name="Coffey M."/>
            <person name="Young S.K."/>
            <person name="Zeng Q."/>
            <person name="Gargeya S."/>
            <person name="Fitzgerald M."/>
            <person name="Abouelleil A."/>
            <person name="Alvarado L."/>
            <person name="Chapman S.B."/>
            <person name="Gainer-Dewar J."/>
            <person name="Goldberg J."/>
            <person name="Griggs A."/>
            <person name="Gujja S."/>
            <person name="Hansen M."/>
            <person name="Howarth C."/>
            <person name="Imamovic A."/>
            <person name="Ireland A."/>
            <person name="Larimer J."/>
            <person name="McCowan C."/>
            <person name="Murphy C."/>
            <person name="Pearson M."/>
            <person name="Poon T.W."/>
            <person name="Priest M."/>
            <person name="Roberts A."/>
            <person name="Saif S."/>
            <person name="Shea T."/>
            <person name="Sykes S."/>
            <person name="Wortman J."/>
            <person name="Nusbaum C."/>
            <person name="Birren B."/>
        </authorList>
    </citation>
    <scope>NUCLEOTIDE SEQUENCE [LARGE SCALE GENOMIC DNA]</scope>
    <source>
        <strain evidence="2">CJ05E6</strain>
    </source>
</reference>
<dbReference type="EMBL" id="KI689707">
    <property type="protein sequence ID" value="ETK71903.1"/>
    <property type="molecule type" value="Genomic_DNA"/>
</dbReference>
<dbReference type="Proteomes" id="UP000053864">
    <property type="component" value="Unassembled WGS sequence"/>
</dbReference>
<protein>
    <submittedName>
        <fullName evidence="1">Uncharacterized protein</fullName>
    </submittedName>
</protein>
<name>W2FM81_PHYNI</name>
<dbReference type="AlphaFoldDB" id="W2FM81"/>
<dbReference type="Proteomes" id="UP000053236">
    <property type="component" value="Unassembled WGS sequence"/>
</dbReference>
<reference evidence="1" key="1">
    <citation type="submission" date="2013-11" db="EMBL/GenBank/DDBJ databases">
        <title>The Genome Sequence of Phytophthora parasitica CJ02B3.</title>
        <authorList>
            <consortium name="The Broad Institute Genomics Platform"/>
            <person name="Russ C."/>
            <person name="Tyler B."/>
            <person name="Panabieres F."/>
            <person name="Shan W."/>
            <person name="Tripathy S."/>
            <person name="Grunwald N."/>
            <person name="Machado M."/>
            <person name="Johnson C.S."/>
            <person name="Arredondo F."/>
            <person name="Hong C."/>
            <person name="Coffey M."/>
            <person name="Young S.K."/>
            <person name="Zeng Q."/>
            <person name="Gargeya S."/>
            <person name="Fitzgerald M."/>
            <person name="Abouelleil A."/>
            <person name="Alvarado L."/>
            <person name="Chapman S.B."/>
            <person name="Gainer-Dewar J."/>
            <person name="Goldberg J."/>
            <person name="Griggs A."/>
            <person name="Gujja S."/>
            <person name="Hansen M."/>
            <person name="Howarth C."/>
            <person name="Imamovic A."/>
            <person name="Ireland A."/>
            <person name="Larimer J."/>
            <person name="McCowan C."/>
            <person name="Murphy C."/>
            <person name="Pearson M."/>
            <person name="Poon T.W."/>
            <person name="Priest M."/>
            <person name="Roberts A."/>
            <person name="Saif S."/>
            <person name="Shea T."/>
            <person name="Sykes S."/>
            <person name="Wortman J."/>
            <person name="Nusbaum C."/>
            <person name="Birren B."/>
        </authorList>
    </citation>
    <scope>NUCLEOTIDE SEQUENCE [LARGE SCALE GENOMIC DNA]</scope>
    <source>
        <strain evidence="1">CJ02B3</strain>
    </source>
</reference>
<organism evidence="1">
    <name type="scientific">Phytophthora nicotianae</name>
    <name type="common">Potato buckeye rot agent</name>
    <name type="synonym">Phytophthora parasitica</name>
    <dbReference type="NCBI Taxonomy" id="4792"/>
    <lineage>
        <taxon>Eukaryota</taxon>
        <taxon>Sar</taxon>
        <taxon>Stramenopiles</taxon>
        <taxon>Oomycota</taxon>
        <taxon>Peronosporomycetes</taxon>
        <taxon>Peronosporales</taxon>
        <taxon>Peronosporaceae</taxon>
        <taxon>Phytophthora</taxon>
    </lineage>
</organism>
<evidence type="ECO:0000313" key="1">
    <source>
        <dbReference type="EMBL" id="ETK71903.1"/>
    </source>
</evidence>
<dbReference type="EMBL" id="KI676527">
    <property type="protein sequence ID" value="ETL25331.1"/>
    <property type="molecule type" value="Genomic_DNA"/>
</dbReference>
<sequence length="41" mass="4808">MPRLAVDFESDSWLKAAKLLIFMWNCRFGGRRYSAGWRVTA</sequence>